<keyword evidence="1" id="KW-1133">Transmembrane helix</keyword>
<evidence type="ECO:0000313" key="4">
    <source>
        <dbReference type="Proteomes" id="UP000620124"/>
    </source>
</evidence>
<evidence type="ECO:0000313" key="3">
    <source>
        <dbReference type="EMBL" id="KAF7331085.1"/>
    </source>
</evidence>
<protein>
    <recommendedName>
        <fullName evidence="2">DUF6534 domain-containing protein</fullName>
    </recommendedName>
</protein>
<evidence type="ECO:0000259" key="2">
    <source>
        <dbReference type="Pfam" id="PF20152"/>
    </source>
</evidence>
<proteinExistence type="predicted"/>
<dbReference type="OrthoDB" id="3262409at2759"/>
<dbReference type="AlphaFoldDB" id="A0A8H6WYU0"/>
<evidence type="ECO:0000256" key="1">
    <source>
        <dbReference type="SAM" id="Phobius"/>
    </source>
</evidence>
<reference evidence="3" key="1">
    <citation type="submission" date="2020-05" db="EMBL/GenBank/DDBJ databases">
        <title>Mycena genomes resolve the evolution of fungal bioluminescence.</title>
        <authorList>
            <person name="Tsai I.J."/>
        </authorList>
    </citation>
    <scope>NUCLEOTIDE SEQUENCE</scope>
    <source>
        <strain evidence="3">CCC161011</strain>
    </source>
</reference>
<dbReference type="Proteomes" id="UP000620124">
    <property type="component" value="Unassembled WGS sequence"/>
</dbReference>
<feature type="domain" description="DUF6534" evidence="2">
    <location>
        <begin position="175"/>
        <end position="264"/>
    </location>
</feature>
<keyword evidence="1" id="KW-0472">Membrane</keyword>
<sequence length="339" mass="37413">MSTTNPAPAPTAQQIASAAGPLLVGALVTWLLMGIYMKQAYFYFLTYNDRGFIRGLVIVVTILEFVQWILSTMDSWYYLVTIWGNFGGFFIIPWEAAALVLLCGISSMIVQSFYAWQIWTLGHSRFFNIAAILIEGVSLMQGFTAIAAAAFVLVNPTEGEVARRHVFFSTWLIGSFVTDTLISLCMLYILFRAKNTTPWKKSKVMFNKLIVNTVNTGSATSVVAAVTLALFNIFPNVNYYGTPSNFLQKLYAISLLASLNSRRRSGSDDIDVDGSQSLALNLYPGSRRGRDETLHSNQVIVTPRVTEAGHSRKDLAPPAGHGTVSDASFEYADRKLVVL</sequence>
<dbReference type="EMBL" id="JACAZI010000032">
    <property type="protein sequence ID" value="KAF7331085.1"/>
    <property type="molecule type" value="Genomic_DNA"/>
</dbReference>
<feature type="transmembrane region" description="Helical" evidence="1">
    <location>
        <begin position="166"/>
        <end position="189"/>
    </location>
</feature>
<dbReference type="PANTHER" id="PTHR40465">
    <property type="entry name" value="CHROMOSOME 1, WHOLE GENOME SHOTGUN SEQUENCE"/>
    <property type="match status" value="1"/>
</dbReference>
<keyword evidence="4" id="KW-1185">Reference proteome</keyword>
<feature type="transmembrane region" description="Helical" evidence="1">
    <location>
        <begin position="209"/>
        <end position="234"/>
    </location>
</feature>
<dbReference type="InterPro" id="IPR045339">
    <property type="entry name" value="DUF6534"/>
</dbReference>
<comment type="caution">
    <text evidence="3">The sequence shown here is derived from an EMBL/GenBank/DDBJ whole genome shotgun (WGS) entry which is preliminary data.</text>
</comment>
<organism evidence="3 4">
    <name type="scientific">Mycena venus</name>
    <dbReference type="NCBI Taxonomy" id="2733690"/>
    <lineage>
        <taxon>Eukaryota</taxon>
        <taxon>Fungi</taxon>
        <taxon>Dikarya</taxon>
        <taxon>Basidiomycota</taxon>
        <taxon>Agaricomycotina</taxon>
        <taxon>Agaricomycetes</taxon>
        <taxon>Agaricomycetidae</taxon>
        <taxon>Agaricales</taxon>
        <taxon>Marasmiineae</taxon>
        <taxon>Mycenaceae</taxon>
        <taxon>Mycena</taxon>
    </lineage>
</organism>
<feature type="transmembrane region" description="Helical" evidence="1">
    <location>
        <begin position="12"/>
        <end position="32"/>
    </location>
</feature>
<feature type="transmembrane region" description="Helical" evidence="1">
    <location>
        <begin position="76"/>
        <end position="105"/>
    </location>
</feature>
<accession>A0A8H6WYU0</accession>
<gene>
    <name evidence="3" type="ORF">MVEN_02448800</name>
</gene>
<keyword evidence="1" id="KW-0812">Transmembrane</keyword>
<dbReference type="Pfam" id="PF20152">
    <property type="entry name" value="DUF6534"/>
    <property type="match status" value="1"/>
</dbReference>
<feature type="transmembrane region" description="Helical" evidence="1">
    <location>
        <begin position="52"/>
        <end position="70"/>
    </location>
</feature>
<dbReference type="PANTHER" id="PTHR40465:SF1">
    <property type="entry name" value="DUF6534 DOMAIN-CONTAINING PROTEIN"/>
    <property type="match status" value="1"/>
</dbReference>
<feature type="transmembrane region" description="Helical" evidence="1">
    <location>
        <begin position="126"/>
        <end position="154"/>
    </location>
</feature>
<name>A0A8H6WYU0_9AGAR</name>